<dbReference type="AlphaFoldDB" id="A0A0U4C0X7"/>
<dbReference type="PANTHER" id="PTHR39200:SF1">
    <property type="entry name" value="AUTO-TRANSPORTER ADHESIN HEAD GIN DOMAIN-CONTAINING PROTEIN-RELATED"/>
    <property type="match status" value="1"/>
</dbReference>
<sequence length="228" mass="23440">MAIAAVTLASCTAQAQVKQPRQVGSFQAVQSGGGIDVYLTQGPNTKVVVEASPEAQEHVVTEVQDGTLKIGWERNYSLKNLLKGKGNVNVYITCPRLTGLAMSGGADAKGESNFTADDFNLEASGGSDVKLTLTAKTLRSVASGGSDVDLAGRVDRQKVEVSGGSDYNAFALQSNTASVNASGGSVVKISVEGELNSSASGGSDVRYKGNARLVNASHSGGSSVRRVQ</sequence>
<dbReference type="KEGG" id="hyg:AUC43_05830"/>
<dbReference type="Gene3D" id="2.160.20.120">
    <property type="match status" value="1"/>
</dbReference>
<name>A0A0U4C0X7_9BACT</name>
<dbReference type="InterPro" id="IPR021255">
    <property type="entry name" value="DUF2807"/>
</dbReference>
<gene>
    <name evidence="2" type="ORF">AUC43_05830</name>
</gene>
<dbReference type="PANTHER" id="PTHR39200">
    <property type="entry name" value="HYPOTHETICAL EXPORTED PROTEIN"/>
    <property type="match status" value="1"/>
</dbReference>
<dbReference type="Proteomes" id="UP000059542">
    <property type="component" value="Chromosome"/>
</dbReference>
<reference evidence="2 3" key="1">
    <citation type="submission" date="2015-12" db="EMBL/GenBank/DDBJ databases">
        <authorList>
            <person name="Shamseldin A."/>
            <person name="Moawad H."/>
            <person name="Abd El-Rahim W.M."/>
            <person name="Sadowsky M.J."/>
        </authorList>
    </citation>
    <scope>NUCLEOTIDE SEQUENCE [LARGE SCALE GENOMIC DNA]</scope>
    <source>
        <strain evidence="2 3">DG5B</strain>
    </source>
</reference>
<evidence type="ECO:0000313" key="2">
    <source>
        <dbReference type="EMBL" id="ALW84642.1"/>
    </source>
</evidence>
<evidence type="ECO:0000259" key="1">
    <source>
        <dbReference type="Pfam" id="PF10988"/>
    </source>
</evidence>
<proteinExistence type="predicted"/>
<feature type="domain" description="Putative auto-transporter adhesin head GIN" evidence="1">
    <location>
        <begin position="26"/>
        <end position="211"/>
    </location>
</feature>
<dbReference type="Pfam" id="PF10988">
    <property type="entry name" value="DUF2807"/>
    <property type="match status" value="1"/>
</dbReference>
<accession>A0A0U4C0X7</accession>
<protein>
    <recommendedName>
        <fullName evidence="1">Putative auto-transporter adhesin head GIN domain-containing protein</fullName>
    </recommendedName>
</protein>
<keyword evidence="3" id="KW-1185">Reference proteome</keyword>
<dbReference type="EMBL" id="CP013909">
    <property type="protein sequence ID" value="ALW84642.1"/>
    <property type="molecule type" value="Genomic_DNA"/>
</dbReference>
<organism evidence="2 3">
    <name type="scientific">Hymenobacter sedentarius</name>
    <dbReference type="NCBI Taxonomy" id="1411621"/>
    <lineage>
        <taxon>Bacteria</taxon>
        <taxon>Pseudomonadati</taxon>
        <taxon>Bacteroidota</taxon>
        <taxon>Cytophagia</taxon>
        <taxon>Cytophagales</taxon>
        <taxon>Hymenobacteraceae</taxon>
        <taxon>Hymenobacter</taxon>
    </lineage>
</organism>
<dbReference type="STRING" id="1411621.AUC43_05830"/>
<evidence type="ECO:0000313" key="3">
    <source>
        <dbReference type="Proteomes" id="UP000059542"/>
    </source>
</evidence>